<accession>A0AA37L1N5</accession>
<dbReference type="RefSeq" id="XP_049122668.1">
    <property type="nucleotide sequence ID" value="XM_049266711.1"/>
</dbReference>
<feature type="domain" description="Heterokaryon incompatibility" evidence="1">
    <location>
        <begin position="8"/>
        <end position="125"/>
    </location>
</feature>
<reference evidence="2 3" key="1">
    <citation type="submission" date="2022-03" db="EMBL/GenBank/DDBJ databases">
        <title>Genome data of Colletotrichum spp.</title>
        <authorList>
            <person name="Utami Y.D."/>
            <person name="Hiruma K."/>
        </authorList>
    </citation>
    <scope>NUCLEOTIDE SEQUENCE [LARGE SCALE GENOMIC DNA]</scope>
    <source>
        <strain evidence="2 3">MAFF 239500</strain>
    </source>
</reference>
<dbReference type="Proteomes" id="UP001055115">
    <property type="component" value="Unassembled WGS sequence"/>
</dbReference>
<evidence type="ECO:0000313" key="2">
    <source>
        <dbReference type="EMBL" id="GKT40318.1"/>
    </source>
</evidence>
<dbReference type="Pfam" id="PF06985">
    <property type="entry name" value="HET"/>
    <property type="match status" value="1"/>
</dbReference>
<evidence type="ECO:0000313" key="3">
    <source>
        <dbReference type="Proteomes" id="UP001055115"/>
    </source>
</evidence>
<dbReference type="InterPro" id="IPR010730">
    <property type="entry name" value="HET"/>
</dbReference>
<evidence type="ECO:0000259" key="1">
    <source>
        <dbReference type="Pfam" id="PF06985"/>
    </source>
</evidence>
<dbReference type="EMBL" id="BQXU01000001">
    <property type="protein sequence ID" value="GKT40318.1"/>
    <property type="molecule type" value="Genomic_DNA"/>
</dbReference>
<proteinExistence type="predicted"/>
<sequence>MVEGIPIEETSQTFRDAFDATRKLNLRYIWIDSLCIIQDSEEDWREQSAQMIQVYSNAFINITATHAPDGQHGCFVERDPATTGPVTVRLEWGPNPGTYYMINPEDFQHNVERAPLHKRAWVVQERIMAQRSIHCCKSQLFWECSEAGVQS</sequence>
<keyword evidence="3" id="KW-1185">Reference proteome</keyword>
<protein>
    <recommendedName>
        <fullName evidence="1">Heterokaryon incompatibility domain-containing protein</fullName>
    </recommendedName>
</protein>
<dbReference type="PANTHER" id="PTHR33112">
    <property type="entry name" value="DOMAIN PROTEIN, PUTATIVE-RELATED"/>
    <property type="match status" value="1"/>
</dbReference>
<name>A0AA37L1N5_9PEZI</name>
<gene>
    <name evidence="2" type="ORF">ColSpa_00499</name>
</gene>
<dbReference type="AlphaFoldDB" id="A0AA37L1N5"/>
<comment type="caution">
    <text evidence="2">The sequence shown here is derived from an EMBL/GenBank/DDBJ whole genome shotgun (WGS) entry which is preliminary data.</text>
</comment>
<organism evidence="2 3">
    <name type="scientific">Colletotrichum spaethianum</name>
    <dbReference type="NCBI Taxonomy" id="700344"/>
    <lineage>
        <taxon>Eukaryota</taxon>
        <taxon>Fungi</taxon>
        <taxon>Dikarya</taxon>
        <taxon>Ascomycota</taxon>
        <taxon>Pezizomycotina</taxon>
        <taxon>Sordariomycetes</taxon>
        <taxon>Hypocreomycetidae</taxon>
        <taxon>Glomerellales</taxon>
        <taxon>Glomerellaceae</taxon>
        <taxon>Colletotrichum</taxon>
        <taxon>Colletotrichum spaethianum species complex</taxon>
    </lineage>
</organism>
<dbReference type="PANTHER" id="PTHR33112:SF10">
    <property type="entry name" value="TOL"/>
    <property type="match status" value="1"/>
</dbReference>
<dbReference type="GeneID" id="73321301"/>